<comment type="caution">
    <text evidence="1">The sequence shown here is derived from an EMBL/GenBank/DDBJ whole genome shotgun (WGS) entry which is preliminary data.</text>
</comment>
<dbReference type="Proteomes" id="UP000236630">
    <property type="component" value="Unassembled WGS sequence"/>
</dbReference>
<accession>A0A2H5QN46</accession>
<dbReference type="EMBL" id="BDQV01000534">
    <property type="protein sequence ID" value="GAY66031.1"/>
    <property type="molecule type" value="Genomic_DNA"/>
</dbReference>
<keyword evidence="2" id="KW-1185">Reference proteome</keyword>
<reference evidence="1 2" key="1">
    <citation type="journal article" date="2017" name="Front. Genet.">
        <title>Draft sequencing of the heterozygous diploid genome of Satsuma (Citrus unshiu Marc.) using a hybrid assembly approach.</title>
        <authorList>
            <person name="Shimizu T."/>
            <person name="Tanizawa Y."/>
            <person name="Mochizuki T."/>
            <person name="Nagasaki H."/>
            <person name="Yoshioka T."/>
            <person name="Toyoda A."/>
            <person name="Fujiyama A."/>
            <person name="Kaminuma E."/>
            <person name="Nakamura Y."/>
        </authorList>
    </citation>
    <scope>NUCLEOTIDE SEQUENCE [LARGE SCALE GENOMIC DNA]</scope>
    <source>
        <strain evidence="2">cv. Miyagawa wase</strain>
    </source>
</reference>
<evidence type="ECO:0000313" key="1">
    <source>
        <dbReference type="EMBL" id="GAY66031.1"/>
    </source>
</evidence>
<organism evidence="1 2">
    <name type="scientific">Citrus unshiu</name>
    <name type="common">Satsuma mandarin</name>
    <name type="synonym">Citrus nobilis var. unshiu</name>
    <dbReference type="NCBI Taxonomy" id="55188"/>
    <lineage>
        <taxon>Eukaryota</taxon>
        <taxon>Viridiplantae</taxon>
        <taxon>Streptophyta</taxon>
        <taxon>Embryophyta</taxon>
        <taxon>Tracheophyta</taxon>
        <taxon>Spermatophyta</taxon>
        <taxon>Magnoliopsida</taxon>
        <taxon>eudicotyledons</taxon>
        <taxon>Gunneridae</taxon>
        <taxon>Pentapetalae</taxon>
        <taxon>rosids</taxon>
        <taxon>malvids</taxon>
        <taxon>Sapindales</taxon>
        <taxon>Rutaceae</taxon>
        <taxon>Aurantioideae</taxon>
        <taxon>Citrus</taxon>
    </lineage>
</organism>
<proteinExistence type="predicted"/>
<protein>
    <submittedName>
        <fullName evidence="1">Uncharacterized protein</fullName>
    </submittedName>
</protein>
<evidence type="ECO:0000313" key="2">
    <source>
        <dbReference type="Proteomes" id="UP000236630"/>
    </source>
</evidence>
<dbReference type="AlphaFoldDB" id="A0A2H5QN46"/>
<name>A0A2H5QN46_CITUN</name>
<sequence length="37" mass="3820">MSPSQEIADGVNKSAQAVQAAEAGIRQIGTLAHQQTI</sequence>
<gene>
    <name evidence="1" type="ORF">CUMW_245490</name>
</gene>